<organism evidence="15 16">
    <name type="scientific">Anabarilius grahami</name>
    <name type="common">Kanglang fish</name>
    <name type="synonym">Barilius grahami</name>
    <dbReference type="NCBI Taxonomy" id="495550"/>
    <lineage>
        <taxon>Eukaryota</taxon>
        <taxon>Metazoa</taxon>
        <taxon>Chordata</taxon>
        <taxon>Craniata</taxon>
        <taxon>Vertebrata</taxon>
        <taxon>Euteleostomi</taxon>
        <taxon>Actinopterygii</taxon>
        <taxon>Neopterygii</taxon>
        <taxon>Teleostei</taxon>
        <taxon>Ostariophysi</taxon>
        <taxon>Cypriniformes</taxon>
        <taxon>Xenocyprididae</taxon>
        <taxon>Xenocypridinae</taxon>
        <taxon>Xenocypridinae incertae sedis</taxon>
        <taxon>Anabarilius</taxon>
    </lineage>
</organism>
<dbReference type="SUPFAM" id="SSF57850">
    <property type="entry name" value="RING/U-box"/>
    <property type="match status" value="1"/>
</dbReference>
<dbReference type="InterPro" id="IPR047226">
    <property type="entry name" value="KH-I_MEX3_rpt2"/>
</dbReference>
<dbReference type="InterPro" id="IPR004088">
    <property type="entry name" value="KH_dom_type_1"/>
</dbReference>
<dbReference type="SUPFAM" id="SSF54791">
    <property type="entry name" value="Eukaryotic type KH-domain (KH-domain type I)"/>
    <property type="match status" value="2"/>
</dbReference>
<dbReference type="InterPro" id="IPR036612">
    <property type="entry name" value="KH_dom_type_1_sf"/>
</dbReference>
<dbReference type="SMART" id="SM00220">
    <property type="entry name" value="S_TKc"/>
    <property type="match status" value="1"/>
</dbReference>
<evidence type="ECO:0000256" key="6">
    <source>
        <dbReference type="ARBA" id="ARBA00022771"/>
    </source>
</evidence>
<comment type="subcellular location">
    <subcellularLocation>
        <location evidence="2">Cytoplasm</location>
    </subcellularLocation>
    <subcellularLocation>
        <location evidence="1">Nucleus</location>
    </subcellularLocation>
</comment>
<dbReference type="SMART" id="SM00322">
    <property type="entry name" value="KH"/>
    <property type="match status" value="2"/>
</dbReference>
<dbReference type="Gene3D" id="1.10.510.10">
    <property type="entry name" value="Transferase(Phosphotransferase) domain 1"/>
    <property type="match status" value="1"/>
</dbReference>
<dbReference type="Pfam" id="PF00069">
    <property type="entry name" value="Pkinase"/>
    <property type="match status" value="1"/>
</dbReference>
<dbReference type="AlphaFoldDB" id="A0A3N0Y5H4"/>
<keyword evidence="6 11" id="KW-0863">Zinc-finger</keyword>
<dbReference type="GO" id="GO:0005634">
    <property type="term" value="C:nucleus"/>
    <property type="evidence" value="ECO:0007669"/>
    <property type="project" value="UniProtKB-SubCell"/>
</dbReference>
<evidence type="ECO:0000256" key="9">
    <source>
        <dbReference type="ARBA" id="ARBA00023242"/>
    </source>
</evidence>
<proteinExistence type="predicted"/>
<evidence type="ECO:0000259" key="14">
    <source>
        <dbReference type="PROSITE" id="PS50089"/>
    </source>
</evidence>
<dbReference type="InterPro" id="IPR001841">
    <property type="entry name" value="Znf_RING"/>
</dbReference>
<comment type="caution">
    <text evidence="15">The sequence shown here is derived from an EMBL/GenBank/DDBJ whole genome shotgun (WGS) entry which is preliminary data.</text>
</comment>
<feature type="domain" description="Protein kinase" evidence="13">
    <location>
        <begin position="2"/>
        <end position="253"/>
    </location>
</feature>
<evidence type="ECO:0000256" key="5">
    <source>
        <dbReference type="ARBA" id="ARBA00022737"/>
    </source>
</evidence>
<dbReference type="FunFam" id="3.30.1370.10:FF:000012">
    <property type="entry name" value="Mex-3 RNA-binding family member D"/>
    <property type="match status" value="1"/>
</dbReference>
<dbReference type="GO" id="GO:0004672">
    <property type="term" value="F:protein kinase activity"/>
    <property type="evidence" value="ECO:0007669"/>
    <property type="project" value="InterPro"/>
</dbReference>
<dbReference type="InterPro" id="IPR011009">
    <property type="entry name" value="Kinase-like_dom_sf"/>
</dbReference>
<feature type="domain" description="RING-type" evidence="14">
    <location>
        <begin position="766"/>
        <end position="806"/>
    </location>
</feature>
<dbReference type="GO" id="GO:0008270">
    <property type="term" value="F:zinc ion binding"/>
    <property type="evidence" value="ECO:0007669"/>
    <property type="project" value="UniProtKB-KW"/>
</dbReference>
<evidence type="ECO:0000256" key="10">
    <source>
        <dbReference type="PROSITE-ProRule" id="PRU00117"/>
    </source>
</evidence>
<name>A0A3N0Y5H4_ANAGA</name>
<feature type="region of interest" description="Disordered" evidence="12">
    <location>
        <begin position="372"/>
        <end position="403"/>
    </location>
</feature>
<accession>A0A3N0Y5H4</accession>
<evidence type="ECO:0000256" key="4">
    <source>
        <dbReference type="ARBA" id="ARBA00022723"/>
    </source>
</evidence>
<dbReference type="GO" id="GO:0005737">
    <property type="term" value="C:cytoplasm"/>
    <property type="evidence" value="ECO:0007669"/>
    <property type="project" value="UniProtKB-SubCell"/>
</dbReference>
<dbReference type="InterPro" id="IPR000719">
    <property type="entry name" value="Prot_kinase_dom"/>
</dbReference>
<dbReference type="SUPFAM" id="SSF56112">
    <property type="entry name" value="Protein kinase-like (PK-like)"/>
    <property type="match status" value="1"/>
</dbReference>
<dbReference type="InterPro" id="IPR047228">
    <property type="entry name" value="KH-I_MEX3_rpt1"/>
</dbReference>
<dbReference type="Pfam" id="PF13920">
    <property type="entry name" value="zf-C3HC4_3"/>
    <property type="match status" value="1"/>
</dbReference>
<dbReference type="CDD" id="cd16720">
    <property type="entry name" value="RING-HC_MEX3A"/>
    <property type="match status" value="1"/>
</dbReference>
<keyword evidence="3" id="KW-0963">Cytoplasm</keyword>
<dbReference type="FunFam" id="3.30.40.10:FF:000090">
    <property type="entry name" value="Mex-3 RNA-binding family member C"/>
    <property type="match status" value="1"/>
</dbReference>
<keyword evidence="9" id="KW-0539">Nucleus</keyword>
<dbReference type="InterPro" id="IPR047227">
    <property type="entry name" value="MEX3"/>
</dbReference>
<protein>
    <submittedName>
        <fullName evidence="15">RNA-binding protein MEX3A</fullName>
    </submittedName>
</protein>
<evidence type="ECO:0000256" key="8">
    <source>
        <dbReference type="ARBA" id="ARBA00022884"/>
    </source>
</evidence>
<dbReference type="GO" id="GO:0005524">
    <property type="term" value="F:ATP binding"/>
    <property type="evidence" value="ECO:0007669"/>
    <property type="project" value="InterPro"/>
</dbReference>
<dbReference type="PROSITE" id="PS00108">
    <property type="entry name" value="PROTEIN_KINASE_ST"/>
    <property type="match status" value="1"/>
</dbReference>
<dbReference type="Pfam" id="PF00013">
    <property type="entry name" value="KH_1"/>
    <property type="match status" value="2"/>
</dbReference>
<dbReference type="EMBL" id="RJVU01051648">
    <property type="protein sequence ID" value="ROL41453.1"/>
    <property type="molecule type" value="Genomic_DNA"/>
</dbReference>
<evidence type="ECO:0000256" key="7">
    <source>
        <dbReference type="ARBA" id="ARBA00022833"/>
    </source>
</evidence>
<evidence type="ECO:0000313" key="15">
    <source>
        <dbReference type="EMBL" id="ROL41453.1"/>
    </source>
</evidence>
<keyword evidence="7" id="KW-0862">Zinc</keyword>
<evidence type="ECO:0000256" key="3">
    <source>
        <dbReference type="ARBA" id="ARBA00022490"/>
    </source>
</evidence>
<reference evidence="15 16" key="1">
    <citation type="submission" date="2018-10" db="EMBL/GenBank/DDBJ databases">
        <title>Genome assembly for a Yunnan-Guizhou Plateau 3E fish, Anabarilius grahami (Regan), and its evolutionary and genetic applications.</title>
        <authorList>
            <person name="Jiang W."/>
        </authorList>
    </citation>
    <scope>NUCLEOTIDE SEQUENCE [LARGE SCALE GENOMIC DNA]</scope>
    <source>
        <strain evidence="15">AG-KIZ</strain>
        <tissue evidence="15">Muscle</tissue>
    </source>
</reference>
<sequence length="817" mass="87998">MAFSAATYGKGNFGKVYKVTFGNTRAALKKVPCTVATKEEIQKEKNIYRSLNHSNVVKLLADPWLDSMSMWNIPLEFISGKTLENFMFRSQSYMEQTKPVIITIINGMCEGLAYMHSKSIVHQDLKPDNIMVEHNTYRAVIIDLGLARFQRNGLCFGAEGGNWCYSAPEIFQGKYRDQYSDVWAMGKIITELLIVPRARLPPTITTVHVIAAMNMNPYAFPVSRMGIHAATACHRRGLSEPDGVELQLAWPFSAQTSLCPVRLLRIGTGEGAGLWEGLAQRGDLDQEGAGWRRGCCSSSLLPVSLSHTLLLAMPSLLVLAGIMEKNGGYGGDLAGSGFGSEGLLVPPEEEEDDSRALRVALGQLSLLGLGEGEDGAPAGGGGGGVQDRSNNNHHNHIPSESGMLQGKNKLCALYESSPTETKGRGCNITECVPVPSSEHVAEIVGRQGCKIKALRAKTNTYIKTPVRGEEPVFLITGRKEDVALARREIISAAEHFSMLRASRNKLGVSFSGSPPAPLPGQTTIQVRVPYRVVGLVVGPKGSTIKRIQQQTCTYIVTPSRDRDPVFEITGSPGNAERAREEIEAHIAFRTGGLHDHNNENDCLGPDSGNGGLESRLQQVWGLQGAPRKPLASSYRQNFSDTMVGSSGGGGGGGGIYSKGDFTNHGNGDKPCSYFGSEGTQSWGDPDYPKQVAYYAQQRSKSFGGLPLPLTRLSPGLPEPCGTSNSNAVGSPHAQARRAHSEPTATTAAFTGRLPVPDSPPAVARDCMTCFESKVTAALVPCGHNLFCMECAIRICELNHPECPVCHTLVTQAIRIFS</sequence>
<keyword evidence="16" id="KW-1185">Reference proteome</keyword>
<dbReference type="PROSITE" id="PS50089">
    <property type="entry name" value="ZF_RING_2"/>
    <property type="match status" value="1"/>
</dbReference>
<dbReference type="OrthoDB" id="427410at2759"/>
<dbReference type="InterPro" id="IPR004087">
    <property type="entry name" value="KH_dom"/>
</dbReference>
<evidence type="ECO:0000256" key="12">
    <source>
        <dbReference type="SAM" id="MobiDB-lite"/>
    </source>
</evidence>
<evidence type="ECO:0000256" key="1">
    <source>
        <dbReference type="ARBA" id="ARBA00004123"/>
    </source>
</evidence>
<dbReference type="PANTHER" id="PTHR23285:SF2">
    <property type="entry name" value="RNA-BINDING PROTEIN MEX3A"/>
    <property type="match status" value="1"/>
</dbReference>
<keyword evidence="4" id="KW-0479">Metal-binding</keyword>
<dbReference type="GO" id="GO:0003723">
    <property type="term" value="F:RNA binding"/>
    <property type="evidence" value="ECO:0007669"/>
    <property type="project" value="UniProtKB-UniRule"/>
</dbReference>
<evidence type="ECO:0000313" key="16">
    <source>
        <dbReference type="Proteomes" id="UP000281406"/>
    </source>
</evidence>
<dbReference type="Gene3D" id="3.30.1370.10">
    <property type="entry name" value="K Homology domain, type 1"/>
    <property type="match status" value="2"/>
</dbReference>
<dbReference type="Gene3D" id="3.30.40.10">
    <property type="entry name" value="Zinc/RING finger domain, C3HC4 (zinc finger)"/>
    <property type="match status" value="1"/>
</dbReference>
<dbReference type="PROSITE" id="PS50084">
    <property type="entry name" value="KH_TYPE_1"/>
    <property type="match status" value="2"/>
</dbReference>
<keyword evidence="8 10" id="KW-0694">RNA-binding</keyword>
<dbReference type="InterPro" id="IPR008271">
    <property type="entry name" value="Ser/Thr_kinase_AS"/>
</dbReference>
<keyword evidence="5" id="KW-0677">Repeat</keyword>
<evidence type="ECO:0000256" key="11">
    <source>
        <dbReference type="PROSITE-ProRule" id="PRU00175"/>
    </source>
</evidence>
<dbReference type="CDD" id="cd22423">
    <property type="entry name" value="KH-I_MEX3_rpt1"/>
    <property type="match status" value="1"/>
</dbReference>
<gene>
    <name evidence="15" type="ORF">DPX16_6851</name>
</gene>
<dbReference type="CDD" id="cd22424">
    <property type="entry name" value="KH-I_MEX3_rpt2"/>
    <property type="match status" value="1"/>
</dbReference>
<dbReference type="Proteomes" id="UP000281406">
    <property type="component" value="Unassembled WGS sequence"/>
</dbReference>
<dbReference type="CDD" id="cd00180">
    <property type="entry name" value="PKc"/>
    <property type="match status" value="1"/>
</dbReference>
<dbReference type="PROSITE" id="PS50011">
    <property type="entry name" value="PROTEIN_KINASE_DOM"/>
    <property type="match status" value="1"/>
</dbReference>
<dbReference type="PANTHER" id="PTHR23285">
    <property type="entry name" value="RING FINGER AND KH DOMAIN CONTAINING PROTEIN 1"/>
    <property type="match status" value="1"/>
</dbReference>
<evidence type="ECO:0000259" key="13">
    <source>
        <dbReference type="PROSITE" id="PS50011"/>
    </source>
</evidence>
<evidence type="ECO:0000256" key="2">
    <source>
        <dbReference type="ARBA" id="ARBA00004496"/>
    </source>
</evidence>
<dbReference type="InterPro" id="IPR013083">
    <property type="entry name" value="Znf_RING/FYVE/PHD"/>
</dbReference>